<evidence type="ECO:0000256" key="7">
    <source>
        <dbReference type="SAM" id="Phobius"/>
    </source>
</evidence>
<dbReference type="Proteomes" id="UP001597227">
    <property type="component" value="Unassembled WGS sequence"/>
</dbReference>
<dbReference type="PANTHER" id="PTHR42810:SF1">
    <property type="entry name" value="PURINE PERMEASE YWDJ-RELATED"/>
    <property type="match status" value="1"/>
</dbReference>
<dbReference type="RefSeq" id="WP_388040923.1">
    <property type="nucleotide sequence ID" value="NZ_JBHUEK010000030.1"/>
</dbReference>
<feature type="transmembrane region" description="Helical" evidence="7">
    <location>
        <begin position="235"/>
        <end position="257"/>
    </location>
</feature>
<feature type="transmembrane region" description="Helical" evidence="7">
    <location>
        <begin position="13"/>
        <end position="35"/>
    </location>
</feature>
<dbReference type="PANTHER" id="PTHR42810">
    <property type="entry name" value="PURINE PERMEASE C1399.01C-RELATED"/>
    <property type="match status" value="1"/>
</dbReference>
<feature type="transmembrane region" description="Helical" evidence="7">
    <location>
        <begin position="342"/>
        <end position="362"/>
    </location>
</feature>
<evidence type="ECO:0000256" key="6">
    <source>
        <dbReference type="ARBA" id="ARBA00023136"/>
    </source>
</evidence>
<keyword evidence="5 7" id="KW-1133">Transmembrane helix</keyword>
<evidence type="ECO:0000256" key="3">
    <source>
        <dbReference type="ARBA" id="ARBA00022448"/>
    </source>
</evidence>
<evidence type="ECO:0000313" key="9">
    <source>
        <dbReference type="Proteomes" id="UP001597227"/>
    </source>
</evidence>
<keyword evidence="4 7" id="KW-0812">Transmembrane</keyword>
<gene>
    <name evidence="8" type="ORF">ACFSFW_20410</name>
</gene>
<proteinExistence type="inferred from homology"/>
<dbReference type="InterPro" id="IPR006043">
    <property type="entry name" value="NCS2"/>
</dbReference>
<comment type="similarity">
    <text evidence="2">Belongs to the nucleobase:cation symporter-2 (NCS2) (TC 2.A.40) family.</text>
</comment>
<feature type="transmembrane region" description="Helical" evidence="7">
    <location>
        <begin position="312"/>
        <end position="336"/>
    </location>
</feature>
<sequence>MKAENKSLSVFQWFIYLLANSIAIPIVVGDIFQLSGAETSSLMQRVFFIVGLSSFIQAKFGHRYPIADGPAGSWVSIFVIYASVGIQQGKTITEILQILMAGLFISGVILFILGITKWVRYVLFLFTPIVTGTFLLLLAIQLSGVFLKGMSSYNGGSQLDLLSFLLSLLVFALIVFLSTKGKGWVKSYAVLVGILFGWLLFAAVGKDGPSLSNTTDLVELPKLFVWGLPEFNRSIMFTALLFTLLLISNTIAAISSAEEAIPSQKISFQQRLSSSTWAGGISHLFATMFSTIGVVPLPATAGFVKLTKQNRILPFLVACLILIVISLFPSIVGFLASLPLPVASAALLATLIEMYGIAFRSLTKRSLTTRNRTIIGISVLSGICTMILSDDFFSGFPSLLQNILSNGLLIATFMAIFLEQLLKNECRFEKNGNKL</sequence>
<accession>A0ABW4MSW1</accession>
<dbReference type="Pfam" id="PF00860">
    <property type="entry name" value="Xan_ur_permease"/>
    <property type="match status" value="1"/>
</dbReference>
<feature type="transmembrane region" description="Helical" evidence="7">
    <location>
        <begin position="159"/>
        <end position="179"/>
    </location>
</feature>
<feature type="transmembrane region" description="Helical" evidence="7">
    <location>
        <begin position="374"/>
        <end position="393"/>
    </location>
</feature>
<evidence type="ECO:0000256" key="1">
    <source>
        <dbReference type="ARBA" id="ARBA00004141"/>
    </source>
</evidence>
<keyword evidence="3" id="KW-0813">Transport</keyword>
<protein>
    <submittedName>
        <fullName evidence="8">Purine/pyrimidine permease</fullName>
    </submittedName>
</protein>
<dbReference type="EMBL" id="JBHUEK010000030">
    <property type="protein sequence ID" value="MFD1781022.1"/>
    <property type="molecule type" value="Genomic_DNA"/>
</dbReference>
<feature type="transmembrane region" description="Helical" evidence="7">
    <location>
        <begin position="185"/>
        <end position="204"/>
    </location>
</feature>
<evidence type="ECO:0000313" key="8">
    <source>
        <dbReference type="EMBL" id="MFD1781022.1"/>
    </source>
</evidence>
<feature type="transmembrane region" description="Helical" evidence="7">
    <location>
        <begin position="96"/>
        <end position="115"/>
    </location>
</feature>
<feature type="transmembrane region" description="Helical" evidence="7">
    <location>
        <begin position="121"/>
        <end position="147"/>
    </location>
</feature>
<keyword evidence="9" id="KW-1185">Reference proteome</keyword>
<comment type="caution">
    <text evidence="8">The sequence shown here is derived from an EMBL/GenBank/DDBJ whole genome shotgun (WGS) entry which is preliminary data.</text>
</comment>
<evidence type="ECO:0000256" key="4">
    <source>
        <dbReference type="ARBA" id="ARBA00022692"/>
    </source>
</evidence>
<evidence type="ECO:0000256" key="5">
    <source>
        <dbReference type="ARBA" id="ARBA00022989"/>
    </source>
</evidence>
<feature type="transmembrane region" description="Helical" evidence="7">
    <location>
        <begin position="399"/>
        <end position="418"/>
    </location>
</feature>
<keyword evidence="6 7" id="KW-0472">Membrane</keyword>
<evidence type="ECO:0000256" key="2">
    <source>
        <dbReference type="ARBA" id="ARBA00008821"/>
    </source>
</evidence>
<organism evidence="8 9">
    <name type="scientific">Fredinandcohnia salidurans</name>
    <dbReference type="NCBI Taxonomy" id="2595041"/>
    <lineage>
        <taxon>Bacteria</taxon>
        <taxon>Bacillati</taxon>
        <taxon>Bacillota</taxon>
        <taxon>Bacilli</taxon>
        <taxon>Bacillales</taxon>
        <taxon>Bacillaceae</taxon>
        <taxon>Fredinandcohnia</taxon>
    </lineage>
</organism>
<dbReference type="NCBIfam" id="NF037981">
    <property type="entry name" value="NCS2_1"/>
    <property type="match status" value="1"/>
</dbReference>
<reference evidence="9" key="1">
    <citation type="journal article" date="2019" name="Int. J. Syst. Evol. Microbiol.">
        <title>The Global Catalogue of Microorganisms (GCM) 10K type strain sequencing project: providing services to taxonomists for standard genome sequencing and annotation.</title>
        <authorList>
            <consortium name="The Broad Institute Genomics Platform"/>
            <consortium name="The Broad Institute Genome Sequencing Center for Infectious Disease"/>
            <person name="Wu L."/>
            <person name="Ma J."/>
        </authorList>
    </citation>
    <scope>NUCLEOTIDE SEQUENCE [LARGE SCALE GENOMIC DNA]</scope>
    <source>
        <strain evidence="9">CCUG 15531</strain>
    </source>
</reference>
<comment type="subcellular location">
    <subcellularLocation>
        <location evidence="1">Membrane</location>
        <topology evidence="1">Multi-pass membrane protein</topology>
    </subcellularLocation>
</comment>
<name>A0ABW4MSW1_9BACI</name>